<dbReference type="AlphaFoldDB" id="A0A1D3TZ22"/>
<name>A0A1D3TZ22_9FIRM</name>
<gene>
    <name evidence="1" type="ORF">SAMN05421730_10583</name>
</gene>
<dbReference type="STRING" id="1619234.SAMN05421730_10583"/>
<sequence>MNNYCAFSKDHKCLKWTDYELTRSELEEADELCHGNWIEIQHLQDRVDQLEQLLRDAGIKIPSEY</sequence>
<dbReference type="OrthoDB" id="2004032at2"/>
<proteinExistence type="predicted"/>
<keyword evidence="2" id="KW-1185">Reference proteome</keyword>
<organism evidence="1 2">
    <name type="scientific">Anaerobium acetethylicum</name>
    <dbReference type="NCBI Taxonomy" id="1619234"/>
    <lineage>
        <taxon>Bacteria</taxon>
        <taxon>Bacillati</taxon>
        <taxon>Bacillota</taxon>
        <taxon>Clostridia</taxon>
        <taxon>Lachnospirales</taxon>
        <taxon>Lachnospiraceae</taxon>
        <taxon>Anaerobium</taxon>
    </lineage>
</organism>
<dbReference type="NCBIfam" id="NF033850">
    <property type="entry name" value="LCxxNW"/>
    <property type="match status" value="1"/>
</dbReference>
<protein>
    <submittedName>
        <fullName evidence="1">Uncharacterized protein</fullName>
    </submittedName>
</protein>
<evidence type="ECO:0000313" key="1">
    <source>
        <dbReference type="EMBL" id="SCP99768.1"/>
    </source>
</evidence>
<evidence type="ECO:0000313" key="2">
    <source>
        <dbReference type="Proteomes" id="UP000199315"/>
    </source>
</evidence>
<dbReference type="EMBL" id="FMKA01000058">
    <property type="protein sequence ID" value="SCP99768.1"/>
    <property type="molecule type" value="Genomic_DNA"/>
</dbReference>
<accession>A0A1D3TZ22</accession>
<dbReference type="Proteomes" id="UP000199315">
    <property type="component" value="Unassembled WGS sequence"/>
</dbReference>
<reference evidence="1 2" key="1">
    <citation type="submission" date="2016-09" db="EMBL/GenBank/DDBJ databases">
        <authorList>
            <person name="Capua I."/>
            <person name="De Benedictis P."/>
            <person name="Joannis T."/>
            <person name="Lombin L.H."/>
            <person name="Cattoli G."/>
        </authorList>
    </citation>
    <scope>NUCLEOTIDE SEQUENCE [LARGE SCALE GENOMIC DNA]</scope>
    <source>
        <strain evidence="1 2">GluBS11</strain>
    </source>
</reference>